<organism evidence="1 2">
    <name type="scientific">Pseudomonas petrae</name>
    <dbReference type="NCBI Taxonomy" id="2912190"/>
    <lineage>
        <taxon>Bacteria</taxon>
        <taxon>Pseudomonadati</taxon>
        <taxon>Pseudomonadota</taxon>
        <taxon>Gammaproteobacteria</taxon>
        <taxon>Pseudomonadales</taxon>
        <taxon>Pseudomonadaceae</taxon>
        <taxon>Pseudomonas</taxon>
    </lineage>
</organism>
<evidence type="ECO:0000313" key="1">
    <source>
        <dbReference type="EMBL" id="MCF7542245.1"/>
    </source>
</evidence>
<proteinExistence type="predicted"/>
<protein>
    <submittedName>
        <fullName evidence="1">Uncharacterized protein</fullName>
    </submittedName>
</protein>
<dbReference type="EMBL" id="JAKJXH010000006">
    <property type="protein sequence ID" value="MCF7542245.1"/>
    <property type="molecule type" value="Genomic_DNA"/>
</dbReference>
<reference evidence="1" key="1">
    <citation type="submission" date="2022-01" db="EMBL/GenBank/DDBJ databases">
        <title>Pseudomonas sp. nov. isolated from Antarctic regolith.</title>
        <authorList>
            <person name="Novakova D."/>
            <person name="Sedlar K."/>
        </authorList>
    </citation>
    <scope>NUCLEOTIDE SEQUENCE</scope>
    <source>
        <strain evidence="1">P2647</strain>
    </source>
</reference>
<dbReference type="RefSeq" id="WP_237251428.1">
    <property type="nucleotide sequence ID" value="NZ_JAKJXE010000004.1"/>
</dbReference>
<name>A0ABS9I3X4_9PSED</name>
<sequence>MPLIYKFCETCGARYGTFRSQRKHCSNACRQRAYRESQATTVHDETTLTLQFGRVTVKLVDLDPASDKESLRRTIIEVLGPELIEQATALKP</sequence>
<accession>A0ABS9I3X4</accession>
<dbReference type="Proteomes" id="UP001162905">
    <property type="component" value="Unassembled WGS sequence"/>
</dbReference>
<comment type="caution">
    <text evidence="1">The sequence shown here is derived from an EMBL/GenBank/DDBJ whole genome shotgun (WGS) entry which is preliminary data.</text>
</comment>
<keyword evidence="2" id="KW-1185">Reference proteome</keyword>
<evidence type="ECO:0000313" key="2">
    <source>
        <dbReference type="Proteomes" id="UP001162905"/>
    </source>
</evidence>
<gene>
    <name evidence="1" type="ORF">L4G47_08415</name>
</gene>